<dbReference type="InterPro" id="IPR012347">
    <property type="entry name" value="Ferritin-like"/>
</dbReference>
<keyword evidence="1" id="KW-0167">Capsid protein</keyword>
<reference evidence="1 2" key="1">
    <citation type="submission" date="2015-01" db="EMBL/GenBank/DDBJ databases">
        <title>Draft genome sequences of the supercritical CO2 tolerant bacteria Bacillus subterraneus MITOT1 and Bacillus cereus MIT0214.</title>
        <authorList>
            <person name="Peet K.C."/>
            <person name="Thompson J.R."/>
        </authorList>
    </citation>
    <scope>NUCLEOTIDE SEQUENCE [LARGE SCALE GENOMIC DNA]</scope>
    <source>
        <strain evidence="1 2">MITOT1</strain>
    </source>
</reference>
<dbReference type="EMBL" id="JXIQ01000019">
    <property type="protein sequence ID" value="KIY23357.1"/>
    <property type="molecule type" value="Genomic_DNA"/>
</dbReference>
<sequence length="75" mass="8695">MEKDTLAFHETMEAHEILNFNTISILKSKLIQGLCFDNDLKALMEKEVQQSIAAVEELKTYYEEARTKLMKEGDQ</sequence>
<keyword evidence="2" id="KW-1185">Reference proteome</keyword>
<evidence type="ECO:0000313" key="1">
    <source>
        <dbReference type="EMBL" id="KIY23357.1"/>
    </source>
</evidence>
<keyword evidence="1" id="KW-0946">Virion</keyword>
<organism evidence="1 2">
    <name type="scientific">Mesobacillus subterraneus</name>
    <dbReference type="NCBI Taxonomy" id="285983"/>
    <lineage>
        <taxon>Bacteria</taxon>
        <taxon>Bacillati</taxon>
        <taxon>Bacillota</taxon>
        <taxon>Bacilli</taxon>
        <taxon>Bacillales</taxon>
        <taxon>Bacillaceae</taxon>
        <taxon>Mesobacillus</taxon>
    </lineage>
</organism>
<name>A0A0D6ZCU8_9BACI</name>
<dbReference type="PATRIC" id="fig|285983.3.peg.2591"/>
<proteinExistence type="predicted"/>
<evidence type="ECO:0000313" key="2">
    <source>
        <dbReference type="Proteomes" id="UP000032512"/>
    </source>
</evidence>
<comment type="caution">
    <text evidence="1">The sequence shown here is derived from an EMBL/GenBank/DDBJ whole genome shotgun (WGS) entry which is preliminary data.</text>
</comment>
<dbReference type="RefSeq" id="WP_044391177.1">
    <property type="nucleotide sequence ID" value="NZ_JXIQ01000019.1"/>
</dbReference>
<dbReference type="OrthoDB" id="1913674at2"/>
<dbReference type="Gene3D" id="1.20.1260.10">
    <property type="match status" value="1"/>
</dbReference>
<accession>A0A0D6ZCU8</accession>
<protein>
    <submittedName>
        <fullName evidence="1">Spore coat protein</fullName>
    </submittedName>
</protein>
<dbReference type="Proteomes" id="UP000032512">
    <property type="component" value="Unassembled WGS sequence"/>
</dbReference>
<dbReference type="AlphaFoldDB" id="A0A0D6ZCU8"/>
<gene>
    <name evidence="1" type="ORF">UB32_03275</name>
</gene>